<evidence type="ECO:0008006" key="3">
    <source>
        <dbReference type="Google" id="ProtNLM"/>
    </source>
</evidence>
<dbReference type="EMBL" id="PZPL01000001">
    <property type="protein sequence ID" value="PTL71692.1"/>
    <property type="molecule type" value="Genomic_DNA"/>
</dbReference>
<name>A0A2T4UQ86_9MICO</name>
<evidence type="ECO:0000313" key="2">
    <source>
        <dbReference type="Proteomes" id="UP000241085"/>
    </source>
</evidence>
<dbReference type="AlphaFoldDB" id="A0A2T4UQ86"/>
<reference evidence="1 2" key="1">
    <citation type="submission" date="2018-03" db="EMBL/GenBank/DDBJ databases">
        <title>Bacteriophage NCPPB3778 and a type I-E CRISPR drive the evolution of the US Biological Select Agent, Rathayibacter toxicus.</title>
        <authorList>
            <person name="Davis E.W.II."/>
            <person name="Tabima J.F."/>
            <person name="Weisberg A.J."/>
            <person name="Dantas Lopes L."/>
            <person name="Wiseman M.S."/>
            <person name="Wiseman M.S."/>
            <person name="Pupko T."/>
            <person name="Belcher M.S."/>
            <person name="Sechler A.J."/>
            <person name="Tancos M.A."/>
            <person name="Schroeder B.K."/>
            <person name="Murray T.D."/>
            <person name="Luster D.G."/>
            <person name="Schneider W.L."/>
            <person name="Rogers E."/>
            <person name="Andreote F.D."/>
            <person name="Grunwald N.J."/>
            <person name="Putnam M.L."/>
            <person name="Chang J.H."/>
        </authorList>
    </citation>
    <scope>NUCLEOTIDE SEQUENCE [LARGE SCALE GENOMIC DNA]</scope>
    <source>
        <strain evidence="1 2">DSM 15933</strain>
    </source>
</reference>
<gene>
    <name evidence="1" type="ORF">C1I63_01725</name>
</gene>
<accession>A0A2T4UQ86</accession>
<comment type="caution">
    <text evidence="1">The sequence shown here is derived from an EMBL/GenBank/DDBJ whole genome shotgun (WGS) entry which is preliminary data.</text>
</comment>
<keyword evidence="2" id="KW-1185">Reference proteome</keyword>
<dbReference type="Proteomes" id="UP000241085">
    <property type="component" value="Unassembled WGS sequence"/>
</dbReference>
<sequence>MTVRTLAAVAERDGRTWLVRIPELGTAVRASTVSEVDTVARAAAALLLDLPESEIEVLSTVRVTPQAGPREPVSPNGPPRP</sequence>
<proteinExistence type="predicted"/>
<protein>
    <recommendedName>
        <fullName evidence="3">Type II toxin-antitoxin system HicB family antitoxin</fullName>
    </recommendedName>
</protein>
<dbReference type="RefSeq" id="WP_107573531.1">
    <property type="nucleotide sequence ID" value="NZ_PZPL01000001.1"/>
</dbReference>
<organism evidence="1 2">
    <name type="scientific">Rathayibacter caricis DSM 15933</name>
    <dbReference type="NCBI Taxonomy" id="1328867"/>
    <lineage>
        <taxon>Bacteria</taxon>
        <taxon>Bacillati</taxon>
        <taxon>Actinomycetota</taxon>
        <taxon>Actinomycetes</taxon>
        <taxon>Micrococcales</taxon>
        <taxon>Microbacteriaceae</taxon>
        <taxon>Rathayibacter</taxon>
    </lineage>
</organism>
<evidence type="ECO:0000313" key="1">
    <source>
        <dbReference type="EMBL" id="PTL71692.1"/>
    </source>
</evidence>